<evidence type="ECO:0000313" key="7">
    <source>
        <dbReference type="EMBL" id="KFJ01952.1"/>
    </source>
</evidence>
<keyword evidence="3 5" id="KW-0687">Ribonucleoprotein</keyword>
<evidence type="ECO:0000256" key="3">
    <source>
        <dbReference type="ARBA" id="ARBA00023274"/>
    </source>
</evidence>
<dbReference type="HAMAP" id="MF_00340">
    <property type="entry name" value="Ribosomal_bL32"/>
    <property type="match status" value="1"/>
</dbReference>
<keyword evidence="2 5" id="KW-0689">Ribosomal protein</keyword>
<comment type="caution">
    <text evidence="7">The sequence shown here is derived from an EMBL/GenBank/DDBJ whole genome shotgun (WGS) entry which is preliminary data.</text>
</comment>
<evidence type="ECO:0000256" key="4">
    <source>
        <dbReference type="ARBA" id="ARBA00035178"/>
    </source>
</evidence>
<feature type="compositionally biased region" description="Basic residues" evidence="6">
    <location>
        <begin position="7"/>
        <end position="21"/>
    </location>
</feature>
<comment type="similarity">
    <text evidence="1 5">Belongs to the bacterial ribosomal protein bL32 family.</text>
</comment>
<reference evidence="7 8" key="1">
    <citation type="submission" date="2014-03" db="EMBL/GenBank/DDBJ databases">
        <title>Genomics of Bifidobacteria.</title>
        <authorList>
            <person name="Ventura M."/>
            <person name="Milani C."/>
            <person name="Lugli G.A."/>
        </authorList>
    </citation>
    <scope>NUCLEOTIDE SEQUENCE [LARGE SCALE GENOMIC DNA]</scope>
    <source>
        <strain evidence="7 8">LMG 21395</strain>
    </source>
</reference>
<dbReference type="OrthoDB" id="9807363at2"/>
<feature type="region of interest" description="Disordered" evidence="6">
    <location>
        <begin position="1"/>
        <end position="25"/>
    </location>
</feature>
<evidence type="ECO:0000256" key="2">
    <source>
        <dbReference type="ARBA" id="ARBA00022980"/>
    </source>
</evidence>
<organism evidence="7 8">
    <name type="scientific">Bifidobacterium thermacidophilum subsp. thermacidophilum</name>
    <dbReference type="NCBI Taxonomy" id="79262"/>
    <lineage>
        <taxon>Bacteria</taxon>
        <taxon>Bacillati</taxon>
        <taxon>Actinomycetota</taxon>
        <taxon>Actinomycetes</taxon>
        <taxon>Bifidobacteriales</taxon>
        <taxon>Bifidobacteriaceae</taxon>
        <taxon>Bifidobacterium</taxon>
    </lineage>
</organism>
<evidence type="ECO:0000256" key="6">
    <source>
        <dbReference type="SAM" id="MobiDB-lite"/>
    </source>
</evidence>
<accession>A0A087E2F1</accession>
<evidence type="ECO:0000313" key="8">
    <source>
        <dbReference type="Proteomes" id="UP000029003"/>
    </source>
</evidence>
<sequence length="55" mass="6365">MATPKYRMSRSRTRSRRAHWKAKSEQPIEVTMPDGTVLQVPQRLAAAARRGYPLR</sequence>
<proteinExistence type="inferred from homology"/>
<dbReference type="InterPro" id="IPR011332">
    <property type="entry name" value="Ribosomal_zn-bd"/>
</dbReference>
<evidence type="ECO:0000256" key="5">
    <source>
        <dbReference type="HAMAP-Rule" id="MF_00340"/>
    </source>
</evidence>
<dbReference type="NCBIfam" id="TIGR01031">
    <property type="entry name" value="rpmF_bact"/>
    <property type="match status" value="1"/>
</dbReference>
<protein>
    <recommendedName>
        <fullName evidence="4 5">Large ribosomal subunit protein bL32</fullName>
    </recommendedName>
</protein>
<dbReference type="GO" id="GO:0015934">
    <property type="term" value="C:large ribosomal subunit"/>
    <property type="evidence" value="ECO:0007669"/>
    <property type="project" value="InterPro"/>
</dbReference>
<dbReference type="AlphaFoldDB" id="A0A087E2F1"/>
<dbReference type="SUPFAM" id="SSF57829">
    <property type="entry name" value="Zn-binding ribosomal proteins"/>
    <property type="match status" value="1"/>
</dbReference>
<dbReference type="GO" id="GO:0006412">
    <property type="term" value="P:translation"/>
    <property type="evidence" value="ECO:0007669"/>
    <property type="project" value="UniProtKB-UniRule"/>
</dbReference>
<dbReference type="Pfam" id="PF01783">
    <property type="entry name" value="Ribosomal_L32p"/>
    <property type="match status" value="1"/>
</dbReference>
<gene>
    <name evidence="5" type="primary">rpmF</name>
    <name evidence="7" type="ORF">THER5_0127</name>
</gene>
<dbReference type="Proteomes" id="UP000029003">
    <property type="component" value="Unassembled WGS sequence"/>
</dbReference>
<name>A0A087E2F1_9BIFI</name>
<dbReference type="EMBL" id="JGZT01000007">
    <property type="protein sequence ID" value="KFJ01952.1"/>
    <property type="molecule type" value="Genomic_DNA"/>
</dbReference>
<dbReference type="GO" id="GO:0003735">
    <property type="term" value="F:structural constituent of ribosome"/>
    <property type="evidence" value="ECO:0007669"/>
    <property type="project" value="InterPro"/>
</dbReference>
<evidence type="ECO:0000256" key="1">
    <source>
        <dbReference type="ARBA" id="ARBA00008560"/>
    </source>
</evidence>
<dbReference type="InterPro" id="IPR002677">
    <property type="entry name" value="Ribosomal_bL32"/>
</dbReference>